<evidence type="ECO:0000256" key="8">
    <source>
        <dbReference type="RuleBase" id="RU363108"/>
    </source>
</evidence>
<dbReference type="GO" id="GO:0008049">
    <property type="term" value="P:male courtship behavior"/>
    <property type="evidence" value="ECO:0007669"/>
    <property type="project" value="TreeGrafter"/>
</dbReference>
<dbReference type="Proteomes" id="UP001168821">
    <property type="component" value="Unassembled WGS sequence"/>
</dbReference>
<dbReference type="PANTHER" id="PTHR21143:SF133">
    <property type="entry name" value="GUSTATORY AND PHEROMONE RECEPTOR 32A-RELATED"/>
    <property type="match status" value="1"/>
</dbReference>
<comment type="similarity">
    <text evidence="8">Belongs to the insect chemoreceptor superfamily. Gustatory receptor (GR) family.</text>
</comment>
<dbReference type="PANTHER" id="PTHR21143">
    <property type="entry name" value="INVERTEBRATE GUSTATORY RECEPTOR"/>
    <property type="match status" value="1"/>
</dbReference>
<dbReference type="GO" id="GO:0007635">
    <property type="term" value="P:chemosensory behavior"/>
    <property type="evidence" value="ECO:0007669"/>
    <property type="project" value="TreeGrafter"/>
</dbReference>
<keyword evidence="4 8" id="KW-1133">Transmembrane helix</keyword>
<comment type="caution">
    <text evidence="9">The sequence shown here is derived from an EMBL/GenBank/DDBJ whole genome shotgun (WGS) entry which is preliminary data.</text>
</comment>
<organism evidence="9 10">
    <name type="scientific">Zophobas morio</name>
    <dbReference type="NCBI Taxonomy" id="2755281"/>
    <lineage>
        <taxon>Eukaryota</taxon>
        <taxon>Metazoa</taxon>
        <taxon>Ecdysozoa</taxon>
        <taxon>Arthropoda</taxon>
        <taxon>Hexapoda</taxon>
        <taxon>Insecta</taxon>
        <taxon>Pterygota</taxon>
        <taxon>Neoptera</taxon>
        <taxon>Endopterygota</taxon>
        <taxon>Coleoptera</taxon>
        <taxon>Polyphaga</taxon>
        <taxon>Cucujiformia</taxon>
        <taxon>Tenebrionidae</taxon>
        <taxon>Zophobas</taxon>
    </lineage>
</organism>
<dbReference type="EMBL" id="JALNTZ010000006">
    <property type="protein sequence ID" value="KAJ3648640.1"/>
    <property type="molecule type" value="Genomic_DNA"/>
</dbReference>
<evidence type="ECO:0000256" key="5">
    <source>
        <dbReference type="ARBA" id="ARBA00023136"/>
    </source>
</evidence>
<keyword evidence="6 8" id="KW-0675">Receptor</keyword>
<evidence type="ECO:0000256" key="1">
    <source>
        <dbReference type="ARBA" id="ARBA00004651"/>
    </source>
</evidence>
<dbReference type="GO" id="GO:0043025">
    <property type="term" value="C:neuronal cell body"/>
    <property type="evidence" value="ECO:0007669"/>
    <property type="project" value="TreeGrafter"/>
</dbReference>
<evidence type="ECO:0000256" key="2">
    <source>
        <dbReference type="ARBA" id="ARBA00022475"/>
    </source>
</evidence>
<evidence type="ECO:0000256" key="3">
    <source>
        <dbReference type="ARBA" id="ARBA00022692"/>
    </source>
</evidence>
<dbReference type="GO" id="GO:0030425">
    <property type="term" value="C:dendrite"/>
    <property type="evidence" value="ECO:0007669"/>
    <property type="project" value="TreeGrafter"/>
</dbReference>
<accession>A0AA38I345</accession>
<evidence type="ECO:0000313" key="10">
    <source>
        <dbReference type="Proteomes" id="UP001168821"/>
    </source>
</evidence>
<feature type="transmembrane region" description="Helical" evidence="8">
    <location>
        <begin position="120"/>
        <end position="139"/>
    </location>
</feature>
<dbReference type="GO" id="GO:0030424">
    <property type="term" value="C:axon"/>
    <property type="evidence" value="ECO:0007669"/>
    <property type="project" value="TreeGrafter"/>
</dbReference>
<feature type="transmembrane region" description="Helical" evidence="8">
    <location>
        <begin position="75"/>
        <end position="90"/>
    </location>
</feature>
<gene>
    <name evidence="9" type="ORF">Zmor_020431</name>
</gene>
<dbReference type="GO" id="GO:0007165">
    <property type="term" value="P:signal transduction"/>
    <property type="evidence" value="ECO:0007669"/>
    <property type="project" value="UniProtKB-KW"/>
</dbReference>
<keyword evidence="10" id="KW-1185">Reference proteome</keyword>
<feature type="transmembrane region" description="Helical" evidence="8">
    <location>
        <begin position="36"/>
        <end position="55"/>
    </location>
</feature>
<proteinExistence type="inferred from homology"/>
<dbReference type="GO" id="GO:0050909">
    <property type="term" value="P:sensory perception of taste"/>
    <property type="evidence" value="ECO:0007669"/>
    <property type="project" value="InterPro"/>
</dbReference>
<dbReference type="Pfam" id="PF08395">
    <property type="entry name" value="7tm_7"/>
    <property type="match status" value="1"/>
</dbReference>
<dbReference type="InterPro" id="IPR013604">
    <property type="entry name" value="7TM_chemorcpt"/>
</dbReference>
<comment type="function">
    <text evidence="8">Gustatory receptor which mediates acceptance or avoidance behavior, depending on its substrates.</text>
</comment>
<evidence type="ECO:0000256" key="7">
    <source>
        <dbReference type="ARBA" id="ARBA00023224"/>
    </source>
</evidence>
<sequence length="377" mass="44424">MCLILETPIVLHWLYKLLGIVQFSLKPSPSRIHDRLYCLPFYFLFLYTWFYYSFILHRNTSGIVNLLKDLTNIETFLYVVIGYLCFYTRSSNLRSLILRINTVKEKTVAFSTRKAPLNKWIRINSVTLFFLTVSFIPFITKQPINFIYPSFSQLLIVFDVLFLNDVMHCIYAEFESINRHLHRQINSVSLSQIFPLTRLEKIKTLEDEEIASSVEQVHKASHLHYELVKIAVQVSKCFEITIIFSLLLWFEHMIDDVYYLVDITITGRYKLIDYVYNGALLSNSFYWLFVMIRIFVRVKSEANNTSTFVHDMWNKWTETSKSDCKIRHLQLVSMRLLNTKVHFTAGDLFSLDWSLGHMLVAAVTTYVVILIQFNKST</sequence>
<reference evidence="9" key="1">
    <citation type="journal article" date="2023" name="G3 (Bethesda)">
        <title>Whole genome assemblies of Zophobas morio and Tenebrio molitor.</title>
        <authorList>
            <person name="Kaur S."/>
            <person name="Stinson S.A."/>
            <person name="diCenzo G.C."/>
        </authorList>
    </citation>
    <scope>NUCLEOTIDE SEQUENCE</scope>
    <source>
        <strain evidence="9">QUZm001</strain>
    </source>
</reference>
<dbReference type="AlphaFoldDB" id="A0AA38I345"/>
<comment type="subcellular location">
    <subcellularLocation>
        <location evidence="1 8">Cell membrane</location>
        <topology evidence="1 8">Multi-pass membrane protein</topology>
    </subcellularLocation>
</comment>
<keyword evidence="5 8" id="KW-0472">Membrane</keyword>
<feature type="transmembrane region" description="Helical" evidence="8">
    <location>
        <begin position="274"/>
        <end position="296"/>
    </location>
</feature>
<comment type="caution">
    <text evidence="8">Lacks conserved residue(s) required for the propagation of feature annotation.</text>
</comment>
<name>A0AA38I345_9CUCU</name>
<protein>
    <recommendedName>
        <fullName evidence="8">Gustatory receptor</fullName>
    </recommendedName>
</protein>
<keyword evidence="3 8" id="KW-0812">Transmembrane</keyword>
<keyword evidence="7 8" id="KW-0807">Transducer</keyword>
<evidence type="ECO:0000256" key="6">
    <source>
        <dbReference type="ARBA" id="ARBA00023170"/>
    </source>
</evidence>
<feature type="transmembrane region" description="Helical" evidence="8">
    <location>
        <begin position="353"/>
        <end position="373"/>
    </location>
</feature>
<dbReference type="GO" id="GO:0005886">
    <property type="term" value="C:plasma membrane"/>
    <property type="evidence" value="ECO:0007669"/>
    <property type="project" value="UniProtKB-SubCell"/>
</dbReference>
<evidence type="ECO:0000313" key="9">
    <source>
        <dbReference type="EMBL" id="KAJ3648640.1"/>
    </source>
</evidence>
<feature type="transmembrane region" description="Helical" evidence="8">
    <location>
        <begin position="151"/>
        <end position="174"/>
    </location>
</feature>
<evidence type="ECO:0000256" key="4">
    <source>
        <dbReference type="ARBA" id="ARBA00022989"/>
    </source>
</evidence>
<keyword evidence="2 8" id="KW-1003">Cell membrane</keyword>